<dbReference type="Proteomes" id="UP000087171">
    <property type="component" value="Chromosome Ca5"/>
</dbReference>
<keyword evidence="9" id="KW-0862">Zinc</keyword>
<dbReference type="PaxDb" id="3827-XP_004502067.1"/>
<dbReference type="GO" id="GO:0008270">
    <property type="term" value="F:zinc ion binding"/>
    <property type="evidence" value="ECO:0007669"/>
    <property type="project" value="UniProtKB-KW"/>
</dbReference>
<dbReference type="eggNOG" id="KOG1623">
    <property type="taxonomic scope" value="Eukaryota"/>
</dbReference>
<organism evidence="12 13">
    <name type="scientific">Cicer arietinum</name>
    <name type="common">Chickpea</name>
    <name type="synonym">Garbanzo</name>
    <dbReference type="NCBI Taxonomy" id="3827"/>
    <lineage>
        <taxon>Eukaryota</taxon>
        <taxon>Viridiplantae</taxon>
        <taxon>Streptophyta</taxon>
        <taxon>Embryophyta</taxon>
        <taxon>Tracheophyta</taxon>
        <taxon>Spermatophyta</taxon>
        <taxon>Magnoliopsida</taxon>
        <taxon>eudicotyledons</taxon>
        <taxon>Gunneridae</taxon>
        <taxon>Pentapetalae</taxon>
        <taxon>rosids</taxon>
        <taxon>fabids</taxon>
        <taxon>Fabales</taxon>
        <taxon>Fabaceae</taxon>
        <taxon>Papilionoideae</taxon>
        <taxon>50 kb inversion clade</taxon>
        <taxon>NPAAA clade</taxon>
        <taxon>Hologalegina</taxon>
        <taxon>IRL clade</taxon>
        <taxon>Cicereae</taxon>
        <taxon>Cicer</taxon>
    </lineage>
</organism>
<evidence type="ECO:0000256" key="1">
    <source>
        <dbReference type="ARBA" id="ARBA00004127"/>
    </source>
</evidence>
<evidence type="ECO:0000256" key="10">
    <source>
        <dbReference type="SAM" id="Phobius"/>
    </source>
</evidence>
<dbReference type="InterPro" id="IPR047664">
    <property type="entry name" value="SWEET"/>
</dbReference>
<evidence type="ECO:0000256" key="3">
    <source>
        <dbReference type="ARBA" id="ARBA00022448"/>
    </source>
</evidence>
<name>A0A1S2YAT1_CICAR</name>
<proteinExistence type="inferred from homology"/>
<keyword evidence="6" id="KW-0677">Repeat</keyword>
<evidence type="ECO:0000256" key="4">
    <source>
        <dbReference type="ARBA" id="ARBA00022597"/>
    </source>
</evidence>
<reference evidence="13" key="2">
    <citation type="submission" date="2025-08" db="UniProtKB">
        <authorList>
            <consortium name="RefSeq"/>
        </authorList>
    </citation>
    <scope>IDENTIFICATION</scope>
    <source>
        <tissue evidence="13">Etiolated seedlings</tissue>
    </source>
</reference>
<feature type="transmembrane region" description="Helical" evidence="10">
    <location>
        <begin position="132"/>
        <end position="153"/>
    </location>
</feature>
<dbReference type="InterPro" id="IPR004316">
    <property type="entry name" value="SWEET_rpt"/>
</dbReference>
<dbReference type="InterPro" id="IPR001841">
    <property type="entry name" value="Znf_RING"/>
</dbReference>
<keyword evidence="8 10" id="KW-0472">Membrane</keyword>
<dbReference type="AlphaFoldDB" id="A0A1S2YAT1"/>
<keyword evidence="7 10" id="KW-1133">Transmembrane helix</keyword>
<feature type="transmembrane region" description="Helical" evidence="10">
    <location>
        <begin position="6"/>
        <end position="25"/>
    </location>
</feature>
<dbReference type="PANTHER" id="PTHR10791:SF164">
    <property type="entry name" value="BIDIRECTIONAL SUGAR TRANSPORTER SWEET"/>
    <property type="match status" value="1"/>
</dbReference>
<keyword evidence="4" id="KW-0762">Sugar transport</keyword>
<accession>A0A1S2YAT1</accession>
<reference evidence="12" key="1">
    <citation type="journal article" date="2013" name="Nat. Biotechnol.">
        <title>Draft genome sequence of chickpea (Cicer arietinum) provides a resource for trait improvement.</title>
        <authorList>
            <person name="Varshney R.K."/>
            <person name="Song C."/>
            <person name="Saxena R.K."/>
            <person name="Azam S."/>
            <person name="Yu S."/>
            <person name="Sharpe A.G."/>
            <person name="Cannon S."/>
            <person name="Baek J."/>
            <person name="Rosen B.D."/>
            <person name="Tar'an B."/>
            <person name="Millan T."/>
            <person name="Zhang X."/>
            <person name="Ramsay L.D."/>
            <person name="Iwata A."/>
            <person name="Wang Y."/>
            <person name="Nelson W."/>
            <person name="Farmer A.D."/>
            <person name="Gaur P.M."/>
            <person name="Soderlund C."/>
            <person name="Penmetsa R.V."/>
            <person name="Xu C."/>
            <person name="Bharti A.K."/>
            <person name="He W."/>
            <person name="Winter P."/>
            <person name="Zhao S."/>
            <person name="Hane J.K."/>
            <person name="Carrasquilla-Garcia N."/>
            <person name="Condie J.A."/>
            <person name="Upadhyaya H.D."/>
            <person name="Luo M.C."/>
            <person name="Thudi M."/>
            <person name="Gowda C.L."/>
            <person name="Singh N.P."/>
            <person name="Lichtenzveig J."/>
            <person name="Gali K.K."/>
            <person name="Rubio J."/>
            <person name="Nadarajan N."/>
            <person name="Dolezel J."/>
            <person name="Bansal K.C."/>
            <person name="Xu X."/>
            <person name="Edwards D."/>
            <person name="Zhang G."/>
            <person name="Kahl G."/>
            <person name="Gil J."/>
            <person name="Singh K.B."/>
            <person name="Datta S.K."/>
            <person name="Jackson S.A."/>
            <person name="Wang J."/>
            <person name="Cook D.R."/>
        </authorList>
    </citation>
    <scope>NUCLEOTIDE SEQUENCE [LARGE SCALE GENOMIC DNA]</scope>
    <source>
        <strain evidence="12">cv. CDC Frontier</strain>
    </source>
</reference>
<dbReference type="GO" id="GO:0016020">
    <property type="term" value="C:membrane"/>
    <property type="evidence" value="ECO:0007669"/>
    <property type="project" value="InterPro"/>
</dbReference>
<evidence type="ECO:0000313" key="12">
    <source>
        <dbReference type="Proteomes" id="UP000087171"/>
    </source>
</evidence>
<evidence type="ECO:0000256" key="7">
    <source>
        <dbReference type="ARBA" id="ARBA00022989"/>
    </source>
</evidence>
<evidence type="ECO:0000256" key="8">
    <source>
        <dbReference type="ARBA" id="ARBA00023136"/>
    </source>
</evidence>
<keyword evidence="9" id="KW-0479">Metal-binding</keyword>
<feature type="transmembrane region" description="Helical" evidence="10">
    <location>
        <begin position="193"/>
        <end position="215"/>
    </location>
</feature>
<dbReference type="CDD" id="cd16461">
    <property type="entry name" value="RING-H2_EL5-like"/>
    <property type="match status" value="1"/>
</dbReference>
<protein>
    <submittedName>
        <fullName evidence="13">Bidirectional sugar transporter SWEET4-like</fullName>
    </submittedName>
</protein>
<dbReference type="SMART" id="SM00184">
    <property type="entry name" value="RING"/>
    <property type="match status" value="1"/>
</dbReference>
<dbReference type="GO" id="GO:0051260">
    <property type="term" value="P:protein homooligomerization"/>
    <property type="evidence" value="ECO:0007669"/>
    <property type="project" value="UniProtKB-ARBA"/>
</dbReference>
<dbReference type="Gene3D" id="3.30.40.10">
    <property type="entry name" value="Zinc/RING finger domain, C3HC4 (zinc finger)"/>
    <property type="match status" value="1"/>
</dbReference>
<dbReference type="FunFam" id="1.20.1280.290:FF:000001">
    <property type="entry name" value="Bidirectional sugar transporter SWEET"/>
    <property type="match status" value="1"/>
</dbReference>
<feature type="transmembrane region" description="Helical" evidence="10">
    <location>
        <begin position="69"/>
        <end position="94"/>
    </location>
</feature>
<evidence type="ECO:0000259" key="11">
    <source>
        <dbReference type="PROSITE" id="PS50089"/>
    </source>
</evidence>
<dbReference type="FunFam" id="1.20.1280.290:FF:000002">
    <property type="entry name" value="Bidirectional sugar transporter SWEET"/>
    <property type="match status" value="1"/>
</dbReference>
<evidence type="ECO:0000256" key="5">
    <source>
        <dbReference type="ARBA" id="ARBA00022692"/>
    </source>
</evidence>
<dbReference type="SUPFAM" id="SSF57850">
    <property type="entry name" value="RING/U-box"/>
    <property type="match status" value="1"/>
</dbReference>
<feature type="transmembrane region" description="Helical" evidence="10">
    <location>
        <begin position="103"/>
        <end position="126"/>
    </location>
</feature>
<feature type="transmembrane region" description="Helical" evidence="10">
    <location>
        <begin position="45"/>
        <end position="63"/>
    </location>
</feature>
<dbReference type="GO" id="GO:0051119">
    <property type="term" value="F:sugar transmembrane transporter activity"/>
    <property type="evidence" value="ECO:0007669"/>
    <property type="project" value="InterPro"/>
</dbReference>
<dbReference type="Pfam" id="PF03083">
    <property type="entry name" value="MtN3_slv"/>
    <property type="match status" value="2"/>
</dbReference>
<evidence type="ECO:0000256" key="6">
    <source>
        <dbReference type="ARBA" id="ARBA00022737"/>
    </source>
</evidence>
<evidence type="ECO:0000313" key="13">
    <source>
        <dbReference type="RefSeq" id="XP_004502067.2"/>
    </source>
</evidence>
<dbReference type="PANTHER" id="PTHR10791">
    <property type="entry name" value="RAG1-ACTIVATING PROTEIN 1"/>
    <property type="match status" value="1"/>
</dbReference>
<dbReference type="PROSITE" id="PS50089">
    <property type="entry name" value="ZF_RING_2"/>
    <property type="match status" value="1"/>
</dbReference>
<sequence>MSGTAVIVRTVVGIIGNIISACMFLSPLPTFVKIWKKGSVEQYSAVPYLATLMNCMVWTLYGLPMVHPHSLLVVTINGAGCFIEIIYITLYFIYSDRNKRLKLFLAFILELIFITLLAFVSLTMVHTVNKRSAIVGTICMLFNVTMYASPLSIMKLVIKTKSVEFMPFYLSLASFGNGVSWTIYALIPFDPFIAIPNGIGTMFAVVQLILYATYYKSTKQQIAARNAKGVKNLSEVVVANDNINKIMAGGLIMNIKKDDMMMGSVPQSTITTTSSPPPHMYPEELQLKLYQAFIFSIPILFSIILFLLFYLFYLKRRASSFSPHLLPRINPPSITYRYYSSSSPRRLDLTVQLDKLPRILFDEDLQARDSLCCVCLGEFEVKEEVLQIPHCKHVFHIDCIHHWLQSNSTCPLCRCSIIPTTTNKFLNPQPPINIIISDTPHQGPINSDSPLQIPSSLSLHREDVDDEAGASSNIMSRE</sequence>
<keyword evidence="5 10" id="KW-0812">Transmembrane</keyword>
<keyword evidence="9" id="KW-0863">Zinc-finger</keyword>
<dbReference type="Pfam" id="PF13639">
    <property type="entry name" value="zf-RING_2"/>
    <property type="match status" value="1"/>
</dbReference>
<dbReference type="Gene3D" id="1.20.1280.290">
    <property type="match status" value="2"/>
</dbReference>
<dbReference type="InterPro" id="IPR013083">
    <property type="entry name" value="Znf_RING/FYVE/PHD"/>
</dbReference>
<dbReference type="GO" id="GO:0012505">
    <property type="term" value="C:endomembrane system"/>
    <property type="evidence" value="ECO:0007669"/>
    <property type="project" value="UniProtKB-SubCell"/>
</dbReference>
<keyword evidence="12" id="KW-1185">Reference proteome</keyword>
<dbReference type="KEGG" id="cam:101512545"/>
<gene>
    <name evidence="13" type="primary">LOC101512545</name>
</gene>
<feature type="transmembrane region" description="Helical" evidence="10">
    <location>
        <begin position="289"/>
        <end position="313"/>
    </location>
</feature>
<feature type="domain" description="RING-type" evidence="11">
    <location>
        <begin position="372"/>
        <end position="414"/>
    </location>
</feature>
<dbReference type="RefSeq" id="XP_004502067.2">
    <property type="nucleotide sequence ID" value="XM_004502010.2"/>
</dbReference>
<dbReference type="OrthoDB" id="409725at2759"/>
<keyword evidence="3" id="KW-0813">Transport</keyword>
<evidence type="ECO:0000256" key="2">
    <source>
        <dbReference type="ARBA" id="ARBA00007809"/>
    </source>
</evidence>
<feature type="transmembrane region" description="Helical" evidence="10">
    <location>
        <begin position="165"/>
        <end position="187"/>
    </location>
</feature>
<evidence type="ECO:0000256" key="9">
    <source>
        <dbReference type="PROSITE-ProRule" id="PRU00175"/>
    </source>
</evidence>
<comment type="subcellular location">
    <subcellularLocation>
        <location evidence="1">Endomembrane system</location>
        <topology evidence="1">Multi-pass membrane protein</topology>
    </subcellularLocation>
</comment>
<comment type="similarity">
    <text evidence="2">Belongs to the SWEET sugar transporter family.</text>
</comment>